<dbReference type="PANTHER" id="PTHR24321">
    <property type="entry name" value="DEHYDROGENASES, SHORT CHAIN"/>
    <property type="match status" value="1"/>
</dbReference>
<keyword evidence="2" id="KW-0560">Oxidoreductase</keyword>
<keyword evidence="4" id="KW-1185">Reference proteome</keyword>
<dbReference type="PROSITE" id="PS00061">
    <property type="entry name" value="ADH_SHORT"/>
    <property type="match status" value="1"/>
</dbReference>
<organism evidence="3 4">
    <name type="scientific">Nocardia vermiculata</name>
    <dbReference type="NCBI Taxonomy" id="257274"/>
    <lineage>
        <taxon>Bacteria</taxon>
        <taxon>Bacillati</taxon>
        <taxon>Actinomycetota</taxon>
        <taxon>Actinomycetes</taxon>
        <taxon>Mycobacteriales</taxon>
        <taxon>Nocardiaceae</taxon>
        <taxon>Nocardia</taxon>
    </lineage>
</organism>
<proteinExistence type="inferred from homology"/>
<reference evidence="3 4" key="1">
    <citation type="submission" date="2020-04" db="EMBL/GenBank/DDBJ databases">
        <title>MicrobeNet Type strains.</title>
        <authorList>
            <person name="Nicholson A.C."/>
        </authorList>
    </citation>
    <scope>NUCLEOTIDE SEQUENCE [LARGE SCALE GENOMIC DNA]</scope>
    <source>
        <strain evidence="3 4">JCM 12354</strain>
    </source>
</reference>
<protein>
    <submittedName>
        <fullName evidence="3">SDR family oxidoreductase</fullName>
    </submittedName>
</protein>
<evidence type="ECO:0000256" key="2">
    <source>
        <dbReference type="ARBA" id="ARBA00023002"/>
    </source>
</evidence>
<evidence type="ECO:0000313" key="4">
    <source>
        <dbReference type="Proteomes" id="UP000565711"/>
    </source>
</evidence>
<dbReference type="Proteomes" id="UP000565711">
    <property type="component" value="Unassembled WGS sequence"/>
</dbReference>
<dbReference type="Pfam" id="PF13561">
    <property type="entry name" value="adh_short_C2"/>
    <property type="match status" value="1"/>
</dbReference>
<comment type="caution">
    <text evidence="3">The sequence shown here is derived from an EMBL/GenBank/DDBJ whole genome shotgun (WGS) entry which is preliminary data.</text>
</comment>
<dbReference type="SUPFAM" id="SSF51735">
    <property type="entry name" value="NAD(P)-binding Rossmann-fold domains"/>
    <property type="match status" value="1"/>
</dbReference>
<dbReference type="GO" id="GO:0016491">
    <property type="term" value="F:oxidoreductase activity"/>
    <property type="evidence" value="ECO:0007669"/>
    <property type="project" value="UniProtKB-KW"/>
</dbReference>
<name>A0A846Y8X5_9NOCA</name>
<dbReference type="InterPro" id="IPR002347">
    <property type="entry name" value="SDR_fam"/>
</dbReference>
<comment type="similarity">
    <text evidence="1">Belongs to the short-chain dehydrogenases/reductases (SDR) family.</text>
</comment>
<evidence type="ECO:0000313" key="3">
    <source>
        <dbReference type="EMBL" id="NKY54171.1"/>
    </source>
</evidence>
<sequence length="240" mass="25176">MTATHAVVTGGSSGIGDAVVERLLDRGLTVTVFDLTPPASPRTNVRYVAVDVTDRAAVESGMEQAAAGGPAPDVLVTSHGIRGQFVPAVDLDPDRVRRVFDVHVTGTLLVASAFARPLLEAESPGSIVTISSTTAYGGWAKQADYGTAKAAVAQLTRNLAIEWAPHIRVNSVAPGHTLTPMVQEMIDQGYDTAQIEQRSPLGRLCTPEEMARSIENLALDASFVTGVCMPVDGGWTAVGK</sequence>
<accession>A0A846Y8X5</accession>
<dbReference type="EMBL" id="JAAXOP010000025">
    <property type="protein sequence ID" value="NKY54171.1"/>
    <property type="molecule type" value="Genomic_DNA"/>
</dbReference>
<dbReference type="PANTHER" id="PTHR24321:SF8">
    <property type="entry name" value="ESTRADIOL 17-BETA-DEHYDROGENASE 8-RELATED"/>
    <property type="match status" value="1"/>
</dbReference>
<gene>
    <name evidence="3" type="ORF">HGA08_28660</name>
</gene>
<dbReference type="InterPro" id="IPR020904">
    <property type="entry name" value="Sc_DH/Rdtase_CS"/>
</dbReference>
<dbReference type="FunFam" id="3.40.50.720:FF:000084">
    <property type="entry name" value="Short-chain dehydrogenase reductase"/>
    <property type="match status" value="1"/>
</dbReference>
<dbReference type="AlphaFoldDB" id="A0A846Y8X5"/>
<dbReference type="PRINTS" id="PR00080">
    <property type="entry name" value="SDRFAMILY"/>
</dbReference>
<dbReference type="PRINTS" id="PR00081">
    <property type="entry name" value="GDHRDH"/>
</dbReference>
<evidence type="ECO:0000256" key="1">
    <source>
        <dbReference type="ARBA" id="ARBA00006484"/>
    </source>
</evidence>
<dbReference type="Gene3D" id="3.40.50.720">
    <property type="entry name" value="NAD(P)-binding Rossmann-like Domain"/>
    <property type="match status" value="1"/>
</dbReference>
<dbReference type="CDD" id="cd05233">
    <property type="entry name" value="SDR_c"/>
    <property type="match status" value="1"/>
</dbReference>
<dbReference type="InterPro" id="IPR036291">
    <property type="entry name" value="NAD(P)-bd_dom_sf"/>
</dbReference>
<dbReference type="RefSeq" id="WP_067879596.1">
    <property type="nucleotide sequence ID" value="NZ_JAAXOP010000025.1"/>
</dbReference>